<reference evidence="2 3" key="1">
    <citation type="submission" date="2024-06" db="EMBL/GenBank/DDBJ databases">
        <title>The Natural Products Discovery Center: Release of the First 8490 Sequenced Strains for Exploring Actinobacteria Biosynthetic Diversity.</title>
        <authorList>
            <person name="Kalkreuter E."/>
            <person name="Kautsar S.A."/>
            <person name="Yang D."/>
            <person name="Bader C.D."/>
            <person name="Teijaro C.N."/>
            <person name="Fluegel L."/>
            <person name="Davis C.M."/>
            <person name="Simpson J.R."/>
            <person name="Lauterbach L."/>
            <person name="Steele A.D."/>
            <person name="Gui C."/>
            <person name="Meng S."/>
            <person name="Li G."/>
            <person name="Viehrig K."/>
            <person name="Ye F."/>
            <person name="Su P."/>
            <person name="Kiefer A.F."/>
            <person name="Nichols A."/>
            <person name="Cepeda A.J."/>
            <person name="Yan W."/>
            <person name="Fan B."/>
            <person name="Jiang Y."/>
            <person name="Adhikari A."/>
            <person name="Zheng C.-J."/>
            <person name="Schuster L."/>
            <person name="Cowan T.M."/>
            <person name="Smanski M.J."/>
            <person name="Chevrette M.G."/>
            <person name="De Carvalho L.P.S."/>
            <person name="Shen B."/>
        </authorList>
    </citation>
    <scope>NUCLEOTIDE SEQUENCE [LARGE SCALE GENOMIC DNA]</scope>
    <source>
        <strain evidence="2 3">NPDC000837</strain>
    </source>
</reference>
<feature type="compositionally biased region" description="Pro residues" evidence="1">
    <location>
        <begin position="110"/>
        <end position="120"/>
    </location>
</feature>
<dbReference type="PROSITE" id="PS51257">
    <property type="entry name" value="PROKAR_LIPOPROTEIN"/>
    <property type="match status" value="1"/>
</dbReference>
<evidence type="ECO:0000313" key="2">
    <source>
        <dbReference type="EMBL" id="MER6617107.1"/>
    </source>
</evidence>
<sequence>MLIGRDRRHRLVVTASLLLGLLGALLGCLGGTAPAAGAADRDAAAVVAAATGPVQSPGCGRSAAGNDSGAHPGTPPRGGSAYELLPAPHQTGGPAVPAGHGRAFLDASPLPEPPPAPPSPVDLSILRV</sequence>
<name>A0ABV1V3L5_9ACTN</name>
<organism evidence="2 3">
    <name type="scientific">Streptomyces xantholiticus</name>
    <dbReference type="NCBI Taxonomy" id="68285"/>
    <lineage>
        <taxon>Bacteria</taxon>
        <taxon>Bacillati</taxon>
        <taxon>Actinomycetota</taxon>
        <taxon>Actinomycetes</taxon>
        <taxon>Kitasatosporales</taxon>
        <taxon>Streptomycetaceae</taxon>
        <taxon>Streptomyces</taxon>
    </lineage>
</organism>
<dbReference type="Proteomes" id="UP001445472">
    <property type="component" value="Unassembled WGS sequence"/>
</dbReference>
<proteinExistence type="predicted"/>
<accession>A0ABV1V3L5</accession>
<evidence type="ECO:0000313" key="3">
    <source>
        <dbReference type="Proteomes" id="UP001445472"/>
    </source>
</evidence>
<gene>
    <name evidence="2" type="ORF">ABT276_27865</name>
</gene>
<dbReference type="EMBL" id="JBEPBX010000032">
    <property type="protein sequence ID" value="MER6617107.1"/>
    <property type="molecule type" value="Genomic_DNA"/>
</dbReference>
<dbReference type="RefSeq" id="WP_100107971.1">
    <property type="nucleotide sequence ID" value="NZ_JBEPBX010000032.1"/>
</dbReference>
<evidence type="ECO:0000256" key="1">
    <source>
        <dbReference type="SAM" id="MobiDB-lite"/>
    </source>
</evidence>
<comment type="caution">
    <text evidence="2">The sequence shown here is derived from an EMBL/GenBank/DDBJ whole genome shotgun (WGS) entry which is preliminary data.</text>
</comment>
<protein>
    <recommendedName>
        <fullName evidence="4">Lipoprotein</fullName>
    </recommendedName>
</protein>
<keyword evidence="3" id="KW-1185">Reference proteome</keyword>
<evidence type="ECO:0008006" key="4">
    <source>
        <dbReference type="Google" id="ProtNLM"/>
    </source>
</evidence>
<feature type="region of interest" description="Disordered" evidence="1">
    <location>
        <begin position="53"/>
        <end position="128"/>
    </location>
</feature>